<evidence type="ECO:0000256" key="9">
    <source>
        <dbReference type="PIRSR" id="PIRSR600183-50"/>
    </source>
</evidence>
<dbReference type="AlphaFoldDB" id="A0A9K3CT34"/>
<dbReference type="Proteomes" id="UP000265618">
    <property type="component" value="Unassembled WGS sequence"/>
</dbReference>
<dbReference type="SUPFAM" id="SSF51419">
    <property type="entry name" value="PLP-binding barrel"/>
    <property type="match status" value="1"/>
</dbReference>
<dbReference type="OrthoDB" id="5034579at2759"/>
<evidence type="ECO:0000256" key="6">
    <source>
        <dbReference type="ARBA" id="ARBA00034138"/>
    </source>
</evidence>
<gene>
    <name evidence="11" type="ORF">KIPB_002936</name>
</gene>
<dbReference type="GO" id="GO:0033387">
    <property type="term" value="P:putrescine biosynthetic process from arginine, via ornithine"/>
    <property type="evidence" value="ECO:0007669"/>
    <property type="project" value="TreeGrafter"/>
</dbReference>
<name>A0A9K3CT34_9EUKA</name>
<dbReference type="InterPro" id="IPR000183">
    <property type="entry name" value="Orn/DAP/Arg_de-COase"/>
</dbReference>
<dbReference type="Gene3D" id="2.40.37.10">
    <property type="entry name" value="Lyase, Ornithine Decarboxylase, Chain A, domain 1"/>
    <property type="match status" value="1"/>
</dbReference>
<dbReference type="PROSITE" id="PS00879">
    <property type="entry name" value="ODR_DC_2_2"/>
    <property type="match status" value="1"/>
</dbReference>
<evidence type="ECO:0000256" key="5">
    <source>
        <dbReference type="ARBA" id="ARBA00034115"/>
    </source>
</evidence>
<sequence length="467" mass="51077">SLTERDSSYAHNKDENWVYGPSDYKTPFDFVNDVIESHGETESFMAVNLTAVKNQVAQWRRELPMVDPYYAVKCNPNPAIIKTLAALGVGFDCATMGEISTIIDMRQGHKKVIVKTGHPHQPQTLDAPLDVAGWPEAYPKIVYAHPAKMVPHLMYARDNNVNLTVFDGEDELHKMAAIPDQQYQLLMRLTTDDASSLCQFSAKFGADVDQAPHLLSVAKELGLKVVGVSFHVGSNCGDPGAYQTSLDHAARVFRAAKDLGLPPLSIVDIGGGFPGDHSGKWGPLPTFSHIASTVRSAISHFCTSLDVTPAFVHTPTSGAAPEAEGRQVRFIAEPGRYMVSASTVVATQVYARKRLDVGTDQESQALYTDDGCYGSFNNVLLDEPYRPVPLRLKTLMGGKPNKAVATSIFGPTCDGIDVMCKAGETQFERCEVGDWLVFEHMGAYTHTASFVFNGYTHIPAHLHYVLE</sequence>
<evidence type="ECO:0000256" key="7">
    <source>
        <dbReference type="ARBA" id="ARBA00046672"/>
    </source>
</evidence>
<dbReference type="EC" id="4.1.1.17" evidence="6"/>
<dbReference type="Gene3D" id="3.20.20.10">
    <property type="entry name" value="Alanine racemase"/>
    <property type="match status" value="1"/>
</dbReference>
<dbReference type="InterPro" id="IPR022653">
    <property type="entry name" value="De-COase2_pyr-phos_BS"/>
</dbReference>
<dbReference type="PRINTS" id="PR01182">
    <property type="entry name" value="ORNDCRBXLASE"/>
</dbReference>
<feature type="modified residue" description="N6-(pyridoxal phosphate)lysine" evidence="9">
    <location>
        <position position="73"/>
    </location>
</feature>
<comment type="pathway">
    <text evidence="5">Amine and polyamine biosynthesis; putrescine biosynthesis via L-ornithine pathway; putrescine from L-ornithine: step 1/1.</text>
</comment>
<feature type="domain" description="Orn/DAP/Arg decarboxylase 2 N-terminal" evidence="10">
    <location>
        <begin position="51"/>
        <end position="115"/>
    </location>
</feature>
<accession>A0A9K3CT34</accession>
<organism evidence="11 12">
    <name type="scientific">Kipferlia bialata</name>
    <dbReference type="NCBI Taxonomy" id="797122"/>
    <lineage>
        <taxon>Eukaryota</taxon>
        <taxon>Metamonada</taxon>
        <taxon>Carpediemonas-like organisms</taxon>
        <taxon>Kipferlia</taxon>
    </lineage>
</organism>
<dbReference type="GO" id="GO:0004586">
    <property type="term" value="F:ornithine decarboxylase activity"/>
    <property type="evidence" value="ECO:0007669"/>
    <property type="project" value="UniProtKB-EC"/>
</dbReference>
<dbReference type="Pfam" id="PF02784">
    <property type="entry name" value="Orn_Arg_deC_N"/>
    <property type="match status" value="2"/>
</dbReference>
<dbReference type="InterPro" id="IPR029066">
    <property type="entry name" value="PLP-binding_barrel"/>
</dbReference>
<dbReference type="InterPro" id="IPR002433">
    <property type="entry name" value="Orn_de-COase"/>
</dbReference>
<evidence type="ECO:0000256" key="3">
    <source>
        <dbReference type="ARBA" id="ARBA00022898"/>
    </source>
</evidence>
<feature type="domain" description="Orn/DAP/Arg decarboxylase 2 N-terminal" evidence="10">
    <location>
        <begin position="140"/>
        <end position="339"/>
    </location>
</feature>
<dbReference type="InterPro" id="IPR022657">
    <property type="entry name" value="De-COase2_CS"/>
</dbReference>
<evidence type="ECO:0000259" key="10">
    <source>
        <dbReference type="Pfam" id="PF02784"/>
    </source>
</evidence>
<dbReference type="InterPro" id="IPR009006">
    <property type="entry name" value="Ala_racemase/Decarboxylase_C"/>
</dbReference>
<protein>
    <recommendedName>
        <fullName evidence="6">ornithine decarboxylase</fullName>
        <ecNumber evidence="6">4.1.1.17</ecNumber>
    </recommendedName>
</protein>
<dbReference type="SUPFAM" id="SSF50621">
    <property type="entry name" value="Alanine racemase C-terminal domain-like"/>
    <property type="match status" value="1"/>
</dbReference>
<evidence type="ECO:0000256" key="1">
    <source>
        <dbReference type="ARBA" id="ARBA00001933"/>
    </source>
</evidence>
<comment type="catalytic activity">
    <reaction evidence="8">
        <text>L-ornithine + H(+) = putrescine + CO2</text>
        <dbReference type="Rhea" id="RHEA:22964"/>
        <dbReference type="ChEBI" id="CHEBI:15378"/>
        <dbReference type="ChEBI" id="CHEBI:16526"/>
        <dbReference type="ChEBI" id="CHEBI:46911"/>
        <dbReference type="ChEBI" id="CHEBI:326268"/>
        <dbReference type="EC" id="4.1.1.17"/>
    </reaction>
</comment>
<dbReference type="CDD" id="cd00622">
    <property type="entry name" value="PLPDE_III_ODC"/>
    <property type="match status" value="1"/>
</dbReference>
<comment type="subunit">
    <text evidence="7">Homodimer. Only the dimer is catalytically active, as the active sites are constructed of residues from both monomers.</text>
</comment>
<keyword evidence="12" id="KW-1185">Reference proteome</keyword>
<dbReference type="PANTHER" id="PTHR11482:SF6">
    <property type="entry name" value="ORNITHINE DECARBOXYLASE 1-RELATED"/>
    <property type="match status" value="1"/>
</dbReference>
<evidence type="ECO:0000256" key="2">
    <source>
        <dbReference type="ARBA" id="ARBA00008872"/>
    </source>
</evidence>
<evidence type="ECO:0000313" key="11">
    <source>
        <dbReference type="EMBL" id="GIQ81893.1"/>
    </source>
</evidence>
<dbReference type="PROSITE" id="PS00878">
    <property type="entry name" value="ODR_DC_2_1"/>
    <property type="match status" value="1"/>
</dbReference>
<proteinExistence type="inferred from homology"/>
<comment type="cofactor">
    <cofactor evidence="1 9">
        <name>pyridoxal 5'-phosphate</name>
        <dbReference type="ChEBI" id="CHEBI:597326"/>
    </cofactor>
</comment>
<feature type="active site" description="Proton donor" evidence="9">
    <location>
        <position position="413"/>
    </location>
</feature>
<dbReference type="PANTHER" id="PTHR11482">
    <property type="entry name" value="ARGININE/DIAMINOPIMELATE/ORNITHINE DECARBOXYLASE"/>
    <property type="match status" value="1"/>
</dbReference>
<reference evidence="11 12" key="1">
    <citation type="journal article" date="2018" name="PLoS ONE">
        <title>The draft genome of Kipferlia bialata reveals reductive genome evolution in fornicate parasites.</title>
        <authorList>
            <person name="Tanifuji G."/>
            <person name="Takabayashi S."/>
            <person name="Kume K."/>
            <person name="Takagi M."/>
            <person name="Nakayama T."/>
            <person name="Kamikawa R."/>
            <person name="Inagaki Y."/>
            <person name="Hashimoto T."/>
        </authorList>
    </citation>
    <scope>NUCLEOTIDE SEQUENCE [LARGE SCALE GENOMIC DNA]</scope>
    <source>
        <strain evidence="11">NY0173</strain>
    </source>
</reference>
<comment type="caution">
    <text evidence="11">The sequence shown here is derived from an EMBL/GenBank/DDBJ whole genome shotgun (WGS) entry which is preliminary data.</text>
</comment>
<dbReference type="GO" id="GO:0005737">
    <property type="term" value="C:cytoplasm"/>
    <property type="evidence" value="ECO:0007669"/>
    <property type="project" value="TreeGrafter"/>
</dbReference>
<comment type="similarity">
    <text evidence="2">Belongs to the Orn/Lys/Arg decarboxylase class-II family.</text>
</comment>
<dbReference type="InterPro" id="IPR022644">
    <property type="entry name" value="De-COase2_N"/>
</dbReference>
<evidence type="ECO:0000313" key="12">
    <source>
        <dbReference type="Proteomes" id="UP000265618"/>
    </source>
</evidence>
<keyword evidence="4" id="KW-0456">Lyase</keyword>
<dbReference type="PRINTS" id="PR01179">
    <property type="entry name" value="ODADCRBXLASE"/>
</dbReference>
<keyword evidence="3 9" id="KW-0663">Pyridoxal phosphate</keyword>
<evidence type="ECO:0000256" key="8">
    <source>
        <dbReference type="ARBA" id="ARBA00049127"/>
    </source>
</evidence>
<dbReference type="EMBL" id="BDIP01000528">
    <property type="protein sequence ID" value="GIQ81893.1"/>
    <property type="molecule type" value="Genomic_DNA"/>
</dbReference>
<evidence type="ECO:0000256" key="4">
    <source>
        <dbReference type="ARBA" id="ARBA00023239"/>
    </source>
</evidence>
<feature type="non-terminal residue" evidence="11">
    <location>
        <position position="1"/>
    </location>
</feature>